<dbReference type="AlphaFoldDB" id="A0A1I4UFD9"/>
<sequence length="356" mass="37739">MLNRGSAIVGDLEPIGVARHLRVVRRGDPLSAYATISISCLSTLALLATGAAWLAPPNGWMPPTSTHHTPPAMPVEAPVIFPSWVEVPHLTGPLSTREDPDASPPADGPRTFLDPGPADMGEQPVFLPPRANPRLPLIGRAPLDAAHLTYERSPVWNEPTDRRDVGTSVPPSVVATLELDVPRQSEDRAEPGLTHTLPTGPTPAPILSPRAMQTQAPTEVLVNPAPTITTSRPPERVAGLNPDPKQQVADRTSPITPPDVRAVTLPILKPDPAGHARSLRQPRVVATASQVRVPYRDAEQTASIIGLPRSARVRVDAGKIAHASLHRARAERSAGPSPTSAPSAPWTLPPALAPTD</sequence>
<protein>
    <submittedName>
        <fullName evidence="2">Uncharacterized protein</fullName>
    </submittedName>
</protein>
<gene>
    <name evidence="2" type="ORF">SAMN05192568_106914</name>
</gene>
<reference evidence="3" key="1">
    <citation type="submission" date="2016-10" db="EMBL/GenBank/DDBJ databases">
        <authorList>
            <person name="Varghese N."/>
            <person name="Submissions S."/>
        </authorList>
    </citation>
    <scope>NUCLEOTIDE SEQUENCE [LARGE SCALE GENOMIC DNA]</scope>
    <source>
        <strain evidence="3">BL36</strain>
    </source>
</reference>
<accession>A0A1I4UFD9</accession>
<name>A0A1I4UFD9_9HYPH</name>
<proteinExistence type="predicted"/>
<feature type="region of interest" description="Disordered" evidence="1">
    <location>
        <begin position="90"/>
        <end position="124"/>
    </location>
</feature>
<feature type="region of interest" description="Disordered" evidence="1">
    <location>
        <begin position="224"/>
        <end position="259"/>
    </location>
</feature>
<dbReference type="STRING" id="582667.SAMN05192568_106914"/>
<feature type="region of interest" description="Disordered" evidence="1">
    <location>
        <begin position="183"/>
        <end position="204"/>
    </location>
</feature>
<dbReference type="EMBL" id="FOTK01000069">
    <property type="protein sequence ID" value="SFM87727.1"/>
    <property type="molecule type" value="Genomic_DNA"/>
</dbReference>
<organism evidence="2 3">
    <name type="scientific">Methylobacterium pseudosasicola</name>
    <dbReference type="NCBI Taxonomy" id="582667"/>
    <lineage>
        <taxon>Bacteria</taxon>
        <taxon>Pseudomonadati</taxon>
        <taxon>Pseudomonadota</taxon>
        <taxon>Alphaproteobacteria</taxon>
        <taxon>Hyphomicrobiales</taxon>
        <taxon>Methylobacteriaceae</taxon>
        <taxon>Methylobacterium</taxon>
    </lineage>
</organism>
<evidence type="ECO:0000256" key="1">
    <source>
        <dbReference type="SAM" id="MobiDB-lite"/>
    </source>
</evidence>
<feature type="compositionally biased region" description="Pro residues" evidence="1">
    <location>
        <begin position="347"/>
        <end position="356"/>
    </location>
</feature>
<feature type="region of interest" description="Disordered" evidence="1">
    <location>
        <begin position="324"/>
        <end position="356"/>
    </location>
</feature>
<feature type="compositionally biased region" description="Low complexity" evidence="1">
    <location>
        <begin position="333"/>
        <end position="346"/>
    </location>
</feature>
<dbReference type="Proteomes" id="UP000199048">
    <property type="component" value="Unassembled WGS sequence"/>
</dbReference>
<keyword evidence="3" id="KW-1185">Reference proteome</keyword>
<evidence type="ECO:0000313" key="2">
    <source>
        <dbReference type="EMBL" id="SFM87727.1"/>
    </source>
</evidence>
<evidence type="ECO:0000313" key="3">
    <source>
        <dbReference type="Proteomes" id="UP000199048"/>
    </source>
</evidence>